<dbReference type="SUPFAM" id="SSF49785">
    <property type="entry name" value="Galactose-binding domain-like"/>
    <property type="match status" value="2"/>
</dbReference>
<dbReference type="RefSeq" id="WP_188215219.1">
    <property type="nucleotide sequence ID" value="NZ_BAABGH010000004.1"/>
</dbReference>
<protein>
    <submittedName>
        <fullName evidence="5">Discoidin domain-containing protein</fullName>
    </submittedName>
</protein>
<feature type="domain" description="F5/8 type C" evidence="4">
    <location>
        <begin position="17"/>
        <end position="174"/>
    </location>
</feature>
<dbReference type="InterPro" id="IPR000421">
    <property type="entry name" value="FA58C"/>
</dbReference>
<evidence type="ECO:0000313" key="5">
    <source>
        <dbReference type="EMBL" id="MBD0834761.1"/>
    </source>
</evidence>
<keyword evidence="6" id="KW-1185">Reference proteome</keyword>
<dbReference type="PROSITE" id="PS50022">
    <property type="entry name" value="FA58C_3"/>
    <property type="match status" value="2"/>
</dbReference>
<dbReference type="SUPFAM" id="SSF51445">
    <property type="entry name" value="(Trans)glycosidases"/>
    <property type="match status" value="1"/>
</dbReference>
<organism evidence="5 6">
    <name type="scientific">Aestuariibaculum suncheonense</name>
    <dbReference type="NCBI Taxonomy" id="1028745"/>
    <lineage>
        <taxon>Bacteria</taxon>
        <taxon>Pseudomonadati</taxon>
        <taxon>Bacteroidota</taxon>
        <taxon>Flavobacteriia</taxon>
        <taxon>Flavobacteriales</taxon>
        <taxon>Flavobacteriaceae</taxon>
    </lineage>
</organism>
<proteinExistence type="predicted"/>
<dbReference type="Gene3D" id="2.60.120.260">
    <property type="entry name" value="Galactose-binding domain-like"/>
    <property type="match status" value="2"/>
</dbReference>
<dbReference type="AlphaFoldDB" id="A0A8J6Q682"/>
<reference evidence="5" key="1">
    <citation type="journal article" date="2013" name="Int. J. Syst. Evol. Microbiol.">
        <title>Aestuariibaculum suncheonense gen. nov., sp. nov., a marine bacterium of the family Flavobacteriaceae isolated from a tidal flat and emended descriptions of the genera Gaetbulibacter and Tamlana.</title>
        <authorList>
            <person name="Jeong S.H."/>
            <person name="Park M.S."/>
            <person name="Jin H.M."/>
            <person name="Lee K."/>
            <person name="Park W."/>
            <person name="Jeon C.O."/>
        </authorList>
    </citation>
    <scope>NUCLEOTIDE SEQUENCE</scope>
    <source>
        <strain evidence="5">SC17</strain>
    </source>
</reference>
<evidence type="ECO:0000256" key="1">
    <source>
        <dbReference type="ARBA" id="ARBA00004613"/>
    </source>
</evidence>
<comment type="subcellular location">
    <subcellularLocation>
        <location evidence="1">Secreted</location>
    </subcellularLocation>
</comment>
<evidence type="ECO:0000256" key="2">
    <source>
        <dbReference type="ARBA" id="ARBA00022525"/>
    </source>
</evidence>
<keyword evidence="2" id="KW-0964">Secreted</keyword>
<dbReference type="InterPro" id="IPR055372">
    <property type="entry name" value="CBM96"/>
</dbReference>
<sequence>MKIKPFLFIFVTYSVLIAFLNQGLAQNKKVNVALGTKVQASSELTEYPASNIVDGKITRESKWMSATNKAPHIVEIDFEKYCNISEIRFHSGIPDDERTAMEKNQASGFWSVKNFKIQYWDDANWTDFPKASVLENRLTTVDFKFENPISTFKIRLVADDGEKISVMEMEVFGTVATDMPAPPSFEFNIVKQVEITEDQNATLKVTNNVIGKTFKYVGYNQGYFLPGYNVSGWLEYANVNSIRIWPNLNNYAPERAVQIDSSIRSVEEFDKRKADLRSNPEASKYIKWNELKTIYTAIDYSSNNTMELDYAIKESKRLGIEPILQINSRDFDGTWSNKWQQWQRYYSLAYHVAKTAEVAMFAMQNEPNHRHSGPMELNQWIGGMQIVSDAVHAAIEDVNKKYSKNLKAKFVGPVTAGQNTDWWATIVKNIRTDYHGNTLDHDLIDVFSTHSYNSPAAGYSTRVDNIRKILVENHPKKKPIPIVFTEIGRWMNAYLIDKEETMDSPSLFTEWAGIYANNMKNGAYGMWAFKLVTNTSSSYPKGIKSGHHYTWQGTRFVEDAHQNLAKNATVSASSNGSKAGLITDGDKTDDSSWISNEDSKEKWLEIDLGNTQELGSALVYNGSEGGVFTAPDRIRNFKLQYWTGSNWENIPEAEQKDNKYAQVYLPFKKNIKASKIRFVSEDEGTLKVREIKLFDKNALPSDLPNYNISGIQRTGEVVRLFAKGFKDERDLLQVYRSNDDNGLDTYVSLDEKTDTYYMWLVQRGRFAYHLDMDLSNLDLNTGAPIIGETVDAKTYGEVSILKQLPADKKFNITLLPQSVTLLSIPKGNLTKEIRSVISDAYVSAGANGIKNYGNKKELLISLNAQNIYENKVSYLSFNAPKDKTKIKKVLLHVTGKVDTGDSPFRLHVYAIPSEKINEKKLTWKNAPQLDAKEALVENVGNPVKIAGELAFSTEEKSHYLDVTDIISKNNLEAVTFVLVRETRQLGDDEDKGRTVIIKSKESEIKPNLEVWSEK</sequence>
<dbReference type="Proteomes" id="UP000602057">
    <property type="component" value="Unassembled WGS sequence"/>
</dbReference>
<keyword evidence="3" id="KW-0732">Signal</keyword>
<dbReference type="Pfam" id="PF00754">
    <property type="entry name" value="F5_F8_type_C"/>
    <property type="match status" value="2"/>
</dbReference>
<gene>
    <name evidence="5" type="ORF">ICJ84_04895</name>
</gene>
<evidence type="ECO:0000259" key="4">
    <source>
        <dbReference type="PROSITE" id="PS50022"/>
    </source>
</evidence>
<reference evidence="5" key="2">
    <citation type="submission" date="2020-09" db="EMBL/GenBank/DDBJ databases">
        <authorList>
            <person name="Wu Z."/>
        </authorList>
    </citation>
    <scope>NUCLEOTIDE SEQUENCE</scope>
    <source>
        <strain evidence="5">SC17</strain>
    </source>
</reference>
<dbReference type="GO" id="GO:0005576">
    <property type="term" value="C:extracellular region"/>
    <property type="evidence" value="ECO:0007669"/>
    <property type="project" value="UniProtKB-SubCell"/>
</dbReference>
<dbReference type="EMBL" id="JACVXC010000001">
    <property type="protein sequence ID" value="MBD0834761.1"/>
    <property type="molecule type" value="Genomic_DNA"/>
</dbReference>
<evidence type="ECO:0000256" key="3">
    <source>
        <dbReference type="ARBA" id="ARBA00022729"/>
    </source>
</evidence>
<dbReference type="InterPro" id="IPR008979">
    <property type="entry name" value="Galactose-bd-like_sf"/>
</dbReference>
<evidence type="ECO:0000313" key="6">
    <source>
        <dbReference type="Proteomes" id="UP000602057"/>
    </source>
</evidence>
<comment type="caution">
    <text evidence="5">The sequence shown here is derived from an EMBL/GenBank/DDBJ whole genome shotgun (WGS) entry which is preliminary data.</text>
</comment>
<name>A0A8J6Q682_9FLAO</name>
<feature type="domain" description="F5/8 type C" evidence="4">
    <location>
        <begin position="557"/>
        <end position="696"/>
    </location>
</feature>
<dbReference type="Pfam" id="PF24517">
    <property type="entry name" value="CBM96"/>
    <property type="match status" value="1"/>
</dbReference>
<dbReference type="InterPro" id="IPR017853">
    <property type="entry name" value="GH"/>
</dbReference>
<accession>A0A8J6Q682</accession>